<evidence type="ECO:0000313" key="2">
    <source>
        <dbReference type="EMBL" id="GFU08425.1"/>
    </source>
</evidence>
<feature type="region of interest" description="Disordered" evidence="1">
    <location>
        <begin position="1"/>
        <end position="22"/>
    </location>
</feature>
<gene>
    <name evidence="2" type="ORF">NPIL_210821</name>
</gene>
<name>A0A8X6Q8T9_NEPPI</name>
<proteinExistence type="predicted"/>
<sequence>MDRQDKSVRDDGKIQKSAAARAFAVKDSRTMRKIPRRLSETQSDVLKKGEGFSRSEDIVDELENCFLLKIRE</sequence>
<dbReference type="EMBL" id="BMAW01124563">
    <property type="protein sequence ID" value="GFU08425.1"/>
    <property type="molecule type" value="Genomic_DNA"/>
</dbReference>
<keyword evidence="3" id="KW-1185">Reference proteome</keyword>
<accession>A0A8X6Q8T9</accession>
<reference evidence="2" key="1">
    <citation type="submission" date="2020-08" db="EMBL/GenBank/DDBJ databases">
        <title>Multicomponent nature underlies the extraordinary mechanical properties of spider dragline silk.</title>
        <authorList>
            <person name="Kono N."/>
            <person name="Nakamura H."/>
            <person name="Mori M."/>
            <person name="Yoshida Y."/>
            <person name="Ohtoshi R."/>
            <person name="Malay A.D."/>
            <person name="Moran D.A.P."/>
            <person name="Tomita M."/>
            <person name="Numata K."/>
            <person name="Arakawa K."/>
        </authorList>
    </citation>
    <scope>NUCLEOTIDE SEQUENCE</scope>
</reference>
<feature type="compositionally biased region" description="Basic and acidic residues" evidence="1">
    <location>
        <begin position="1"/>
        <end position="14"/>
    </location>
</feature>
<comment type="caution">
    <text evidence="2">The sequence shown here is derived from an EMBL/GenBank/DDBJ whole genome shotgun (WGS) entry which is preliminary data.</text>
</comment>
<protein>
    <submittedName>
        <fullName evidence="2">Uncharacterized protein</fullName>
    </submittedName>
</protein>
<evidence type="ECO:0000256" key="1">
    <source>
        <dbReference type="SAM" id="MobiDB-lite"/>
    </source>
</evidence>
<evidence type="ECO:0000313" key="3">
    <source>
        <dbReference type="Proteomes" id="UP000887013"/>
    </source>
</evidence>
<dbReference type="Proteomes" id="UP000887013">
    <property type="component" value="Unassembled WGS sequence"/>
</dbReference>
<organism evidence="2 3">
    <name type="scientific">Nephila pilipes</name>
    <name type="common">Giant wood spider</name>
    <name type="synonym">Nephila maculata</name>
    <dbReference type="NCBI Taxonomy" id="299642"/>
    <lineage>
        <taxon>Eukaryota</taxon>
        <taxon>Metazoa</taxon>
        <taxon>Ecdysozoa</taxon>
        <taxon>Arthropoda</taxon>
        <taxon>Chelicerata</taxon>
        <taxon>Arachnida</taxon>
        <taxon>Araneae</taxon>
        <taxon>Araneomorphae</taxon>
        <taxon>Entelegynae</taxon>
        <taxon>Araneoidea</taxon>
        <taxon>Nephilidae</taxon>
        <taxon>Nephila</taxon>
    </lineage>
</organism>
<dbReference type="AlphaFoldDB" id="A0A8X6Q8T9"/>